<gene>
    <name evidence="2" type="ORF">EOE66_12475</name>
</gene>
<keyword evidence="3" id="KW-1185">Reference proteome</keyword>
<sequence length="189" mass="20896">MTVVGASERQQALWPAPAASRAGSVWAVLDCAREPAVYGALIESRLEFRSLYSGSVPRALEMNAPQLVELLPGHRLAERLLGTAWGRAWGIFLRIDDAANLRHHLRKFLKVRDEQGRRLLFRYYDPRVLRSYLPTCTPEELAQVFGPIHSFVMEDAEGACLEFTLAAGQLRRRVLVAAAAPADLSSAAG</sequence>
<dbReference type="OrthoDB" id="1491023at2"/>
<reference evidence="2 3" key="1">
    <citation type="submission" date="2019-01" db="EMBL/GenBank/DDBJ databases">
        <authorList>
            <person name="Chen W.-M."/>
        </authorList>
    </citation>
    <scope>NUCLEOTIDE SEQUENCE [LARGE SCALE GENOMIC DNA]</scope>
    <source>
        <strain evidence="2 3">KYPY4</strain>
    </source>
</reference>
<dbReference type="EMBL" id="SACR01000004">
    <property type="protein sequence ID" value="RVU44975.1"/>
    <property type="molecule type" value="Genomic_DNA"/>
</dbReference>
<dbReference type="Pfam" id="PF13503">
    <property type="entry name" value="DUF4123"/>
    <property type="match status" value="1"/>
</dbReference>
<feature type="domain" description="DUF4123" evidence="1">
    <location>
        <begin position="25"/>
        <end position="143"/>
    </location>
</feature>
<protein>
    <submittedName>
        <fullName evidence="2">DUF4123 domain-containing protein</fullName>
    </submittedName>
</protein>
<dbReference type="Proteomes" id="UP000285575">
    <property type="component" value="Unassembled WGS sequence"/>
</dbReference>
<dbReference type="InterPro" id="IPR025391">
    <property type="entry name" value="DUF4123"/>
</dbReference>
<evidence type="ECO:0000313" key="3">
    <source>
        <dbReference type="Proteomes" id="UP000285575"/>
    </source>
</evidence>
<proteinExistence type="predicted"/>
<comment type="caution">
    <text evidence="2">The sequence shown here is derived from an EMBL/GenBank/DDBJ whole genome shotgun (WGS) entry which is preliminary data.</text>
</comment>
<dbReference type="RefSeq" id="WP_128229041.1">
    <property type="nucleotide sequence ID" value="NZ_SACR01000004.1"/>
</dbReference>
<organism evidence="2 3">
    <name type="scientific">Rubrivivax rivuli</name>
    <dbReference type="NCBI Taxonomy" id="1862385"/>
    <lineage>
        <taxon>Bacteria</taxon>
        <taxon>Pseudomonadati</taxon>
        <taxon>Pseudomonadota</taxon>
        <taxon>Betaproteobacteria</taxon>
        <taxon>Burkholderiales</taxon>
        <taxon>Sphaerotilaceae</taxon>
        <taxon>Rubrivivax</taxon>
    </lineage>
</organism>
<accession>A0A437RDY8</accession>
<dbReference type="AlphaFoldDB" id="A0A437RDY8"/>
<evidence type="ECO:0000313" key="2">
    <source>
        <dbReference type="EMBL" id="RVU44975.1"/>
    </source>
</evidence>
<evidence type="ECO:0000259" key="1">
    <source>
        <dbReference type="Pfam" id="PF13503"/>
    </source>
</evidence>
<name>A0A437RDY8_9BURK</name>